<dbReference type="InterPro" id="IPR000515">
    <property type="entry name" value="MetI-like"/>
</dbReference>
<evidence type="ECO:0000256" key="5">
    <source>
        <dbReference type="ARBA" id="ARBA00022989"/>
    </source>
</evidence>
<keyword evidence="5 7" id="KW-1133">Transmembrane helix</keyword>
<keyword evidence="3" id="KW-1003">Cell membrane</keyword>
<evidence type="ECO:0000256" key="3">
    <source>
        <dbReference type="ARBA" id="ARBA00022475"/>
    </source>
</evidence>
<dbReference type="InterPro" id="IPR050901">
    <property type="entry name" value="BP-dep_ABC_trans_perm"/>
</dbReference>
<dbReference type="PANTHER" id="PTHR32243:SF18">
    <property type="entry name" value="INNER MEMBRANE ABC TRANSPORTER PERMEASE PROTEIN YCJP"/>
    <property type="match status" value="1"/>
</dbReference>
<protein>
    <submittedName>
        <fullName evidence="9">Trehalose transport system permease protein SugB</fullName>
    </submittedName>
</protein>
<comment type="subcellular location">
    <subcellularLocation>
        <location evidence="1 7">Cell membrane</location>
        <topology evidence="1 7">Multi-pass membrane protein</topology>
    </subcellularLocation>
</comment>
<dbReference type="Proteomes" id="UP000485569">
    <property type="component" value="Unassembled WGS sequence"/>
</dbReference>
<dbReference type="AlphaFoldDB" id="A0A1V5SY25"/>
<reference evidence="9" key="1">
    <citation type="submission" date="2017-02" db="EMBL/GenBank/DDBJ databases">
        <title>Delving into the versatile metabolic prowess of the omnipresent phylum Bacteroidetes.</title>
        <authorList>
            <person name="Nobu M.K."/>
            <person name="Mei R."/>
            <person name="Narihiro T."/>
            <person name="Kuroda K."/>
            <person name="Liu W.-T."/>
        </authorList>
    </citation>
    <scope>NUCLEOTIDE SEQUENCE</scope>
    <source>
        <strain evidence="9">ADurb.Bin276</strain>
    </source>
</reference>
<comment type="caution">
    <text evidence="9">The sequence shown here is derived from an EMBL/GenBank/DDBJ whole genome shotgun (WGS) entry which is preliminary data.</text>
</comment>
<feature type="transmembrane region" description="Helical" evidence="7">
    <location>
        <begin position="193"/>
        <end position="217"/>
    </location>
</feature>
<proteinExistence type="inferred from homology"/>
<keyword evidence="2 7" id="KW-0813">Transport</keyword>
<dbReference type="CDD" id="cd06261">
    <property type="entry name" value="TM_PBP2"/>
    <property type="match status" value="1"/>
</dbReference>
<comment type="similarity">
    <text evidence="7">Belongs to the binding-protein-dependent transport system permease family.</text>
</comment>
<evidence type="ECO:0000256" key="2">
    <source>
        <dbReference type="ARBA" id="ARBA00022448"/>
    </source>
</evidence>
<evidence type="ECO:0000313" key="9">
    <source>
        <dbReference type="EMBL" id="OQA59415.1"/>
    </source>
</evidence>
<accession>A0A1V5SY25</accession>
<feature type="transmembrane region" description="Helical" evidence="7">
    <location>
        <begin position="77"/>
        <end position="104"/>
    </location>
</feature>
<feature type="transmembrane region" description="Helical" evidence="7">
    <location>
        <begin position="150"/>
        <end position="172"/>
    </location>
</feature>
<dbReference type="PROSITE" id="PS50928">
    <property type="entry name" value="ABC_TM1"/>
    <property type="match status" value="1"/>
</dbReference>
<dbReference type="GO" id="GO:0005886">
    <property type="term" value="C:plasma membrane"/>
    <property type="evidence" value="ECO:0007669"/>
    <property type="project" value="UniProtKB-SubCell"/>
</dbReference>
<dbReference type="PANTHER" id="PTHR32243">
    <property type="entry name" value="MALTOSE TRANSPORT SYSTEM PERMEASE-RELATED"/>
    <property type="match status" value="1"/>
</dbReference>
<organism evidence="9">
    <name type="scientific">Candidatus Atribacter allofermentans</name>
    <dbReference type="NCBI Taxonomy" id="1852833"/>
    <lineage>
        <taxon>Bacteria</taxon>
        <taxon>Pseudomonadati</taxon>
        <taxon>Atribacterota</taxon>
        <taxon>Atribacteria</taxon>
        <taxon>Atribacterales</taxon>
        <taxon>Atribacteraceae</taxon>
        <taxon>Atribacter</taxon>
    </lineage>
</organism>
<feature type="domain" description="ABC transmembrane type-1" evidence="8">
    <location>
        <begin position="78"/>
        <end position="270"/>
    </location>
</feature>
<feature type="transmembrane region" description="Helical" evidence="7">
    <location>
        <begin position="249"/>
        <end position="270"/>
    </location>
</feature>
<evidence type="ECO:0000256" key="4">
    <source>
        <dbReference type="ARBA" id="ARBA00022692"/>
    </source>
</evidence>
<keyword evidence="6 7" id="KW-0472">Membrane</keyword>
<feature type="transmembrane region" description="Helical" evidence="7">
    <location>
        <begin position="116"/>
        <end position="138"/>
    </location>
</feature>
<evidence type="ECO:0000256" key="6">
    <source>
        <dbReference type="ARBA" id="ARBA00023136"/>
    </source>
</evidence>
<dbReference type="InterPro" id="IPR035906">
    <property type="entry name" value="MetI-like_sf"/>
</dbReference>
<dbReference type="SUPFAM" id="SSF161098">
    <property type="entry name" value="MetI-like"/>
    <property type="match status" value="1"/>
</dbReference>
<name>A0A1V5SY25_9BACT</name>
<dbReference type="Pfam" id="PF00528">
    <property type="entry name" value="BPD_transp_1"/>
    <property type="match status" value="1"/>
</dbReference>
<dbReference type="EMBL" id="MWBQ01000052">
    <property type="protein sequence ID" value="OQA59415.1"/>
    <property type="molecule type" value="Genomic_DNA"/>
</dbReference>
<dbReference type="GO" id="GO:0055085">
    <property type="term" value="P:transmembrane transport"/>
    <property type="evidence" value="ECO:0007669"/>
    <property type="project" value="InterPro"/>
</dbReference>
<evidence type="ECO:0000259" key="8">
    <source>
        <dbReference type="PROSITE" id="PS50928"/>
    </source>
</evidence>
<evidence type="ECO:0000256" key="7">
    <source>
        <dbReference type="RuleBase" id="RU363032"/>
    </source>
</evidence>
<gene>
    <name evidence="9" type="primary">sugB_8</name>
    <name evidence="9" type="ORF">BWY41_00861</name>
</gene>
<sequence length="285" mass="32226">MKRQIAARQGKNYFKRIIEYVVIFIALSQVLIPLFWLFTTSLKNPVDIFTYPPVWIPKNITLNHYRSILQVNGVLPYFINSVIIALSSTLMATVFGGFAAYSLARVRFPFKLGIFLVYWILMTRMYPAVCTAIAYFMIIQRLGLLDTRLALSITYTSFNLPFVIWILLGFFGDIPRSIEESAIMDGATFFERFVRVVIPISIPGLVVAAVFSFILAWNEFLFAVILTTYRAQTVPVVISGFITDRGLEWGQMTGMGVLAIIPVLIFALIIQKNFVKGLAFGAVKE</sequence>
<dbReference type="Gene3D" id="1.10.3720.10">
    <property type="entry name" value="MetI-like"/>
    <property type="match status" value="1"/>
</dbReference>
<keyword evidence="4 7" id="KW-0812">Transmembrane</keyword>
<feature type="transmembrane region" description="Helical" evidence="7">
    <location>
        <begin position="20"/>
        <end position="38"/>
    </location>
</feature>
<evidence type="ECO:0000256" key="1">
    <source>
        <dbReference type="ARBA" id="ARBA00004651"/>
    </source>
</evidence>